<evidence type="ECO:0000313" key="2">
    <source>
        <dbReference type="WBParaSite" id="Hba_10266"/>
    </source>
</evidence>
<sequence>MKPQVHSTQKSTTSIVQICSSLLSLYFF</sequence>
<protein>
    <submittedName>
        <fullName evidence="2">Uncharacterized protein</fullName>
    </submittedName>
</protein>
<accession>A0A1I7WYQ7</accession>
<keyword evidence="1" id="KW-1185">Reference proteome</keyword>
<proteinExistence type="predicted"/>
<reference evidence="2" key="1">
    <citation type="submission" date="2016-11" db="UniProtKB">
        <authorList>
            <consortium name="WormBaseParasite"/>
        </authorList>
    </citation>
    <scope>IDENTIFICATION</scope>
</reference>
<name>A0A1I7WYQ7_HETBA</name>
<dbReference type="Proteomes" id="UP000095283">
    <property type="component" value="Unplaced"/>
</dbReference>
<dbReference type="WBParaSite" id="Hba_10266">
    <property type="protein sequence ID" value="Hba_10266"/>
    <property type="gene ID" value="Hba_10266"/>
</dbReference>
<evidence type="ECO:0000313" key="1">
    <source>
        <dbReference type="Proteomes" id="UP000095283"/>
    </source>
</evidence>
<organism evidence="1 2">
    <name type="scientific">Heterorhabditis bacteriophora</name>
    <name type="common">Entomopathogenic nematode worm</name>
    <dbReference type="NCBI Taxonomy" id="37862"/>
    <lineage>
        <taxon>Eukaryota</taxon>
        <taxon>Metazoa</taxon>
        <taxon>Ecdysozoa</taxon>
        <taxon>Nematoda</taxon>
        <taxon>Chromadorea</taxon>
        <taxon>Rhabditida</taxon>
        <taxon>Rhabditina</taxon>
        <taxon>Rhabditomorpha</taxon>
        <taxon>Strongyloidea</taxon>
        <taxon>Heterorhabditidae</taxon>
        <taxon>Heterorhabditis</taxon>
    </lineage>
</organism>
<dbReference type="AlphaFoldDB" id="A0A1I7WYQ7"/>